<evidence type="ECO:0000256" key="3">
    <source>
        <dbReference type="ARBA" id="ARBA00022741"/>
    </source>
</evidence>
<sequence>TPWKDRQRLAFRIGSVFGQKSQLWLHLPPVDTFNLLARIYELDWSEYLKRRAELVELFELEEIMHIPARKLSLGQRMRCEIAASLLHRPEILFLDEPTIGLDPVAKGAIRDLIRRANREEGVTVFLTSHDAGDIEHLCKRVVIINQGQVILDGSVSALKRDYMPERQIDLKLGAPVTGELRLPGVRELKATAYGLKLAVDTRVSPIEATVAHLLREYPVQDIAITMPPMEQVIAAIYQGKGVAGCTARS</sequence>
<proteinExistence type="inferred from homology"/>
<evidence type="ECO:0000256" key="4">
    <source>
        <dbReference type="ARBA" id="ARBA00022840"/>
    </source>
</evidence>
<dbReference type="InterPro" id="IPR027417">
    <property type="entry name" value="P-loop_NTPase"/>
</dbReference>
<keyword evidence="4" id="KW-0067">ATP-binding</keyword>
<evidence type="ECO:0000259" key="5">
    <source>
        <dbReference type="Pfam" id="PF13304"/>
    </source>
</evidence>
<protein>
    <submittedName>
        <fullName evidence="6">ABC transporter</fullName>
    </submittedName>
</protein>
<dbReference type="PANTHER" id="PTHR42711">
    <property type="entry name" value="ABC TRANSPORTER ATP-BINDING PROTEIN"/>
    <property type="match status" value="1"/>
</dbReference>
<accession>A0A1Y2T4H2</accession>
<evidence type="ECO:0000313" key="7">
    <source>
        <dbReference type="Proteomes" id="UP000194267"/>
    </source>
</evidence>
<evidence type="ECO:0000256" key="1">
    <source>
        <dbReference type="ARBA" id="ARBA00005417"/>
    </source>
</evidence>
<comment type="caution">
    <text evidence="6">The sequence shown here is derived from an EMBL/GenBank/DDBJ whole genome shotgun (WGS) entry which is preliminary data.</text>
</comment>
<dbReference type="SUPFAM" id="SSF52540">
    <property type="entry name" value="P-loop containing nucleoside triphosphate hydrolases"/>
    <property type="match status" value="1"/>
</dbReference>
<gene>
    <name evidence="6" type="ORF">A6D92_14370</name>
</gene>
<reference evidence="7" key="1">
    <citation type="submission" date="2016-04" db="EMBL/GenBank/DDBJ databases">
        <authorList>
            <person name="Antunes L.P."/>
            <person name="Martins L.F."/>
            <person name="Pereira R.V."/>
            <person name="Thomas A.M."/>
            <person name="Barbosa D."/>
            <person name="Nascimento L."/>
            <person name="Silva G.M."/>
            <person name="Condomitti G.W."/>
            <person name="Digiampietri L.A."/>
            <person name="Lombardi K.C."/>
            <person name="Ramos P.L."/>
            <person name="Quaggio R.B."/>
            <person name="Oliveira J.C."/>
            <person name="Pascon R.C."/>
            <person name="Cruz J.B."/>
            <person name="Silva A.M."/>
            <person name="Setubal J.C."/>
        </authorList>
    </citation>
    <scope>NUCLEOTIDE SEQUENCE [LARGE SCALE GENOMIC DNA]</scope>
</reference>
<name>A0A1Y2T4H2_SYMTR</name>
<dbReference type="PANTHER" id="PTHR42711:SF5">
    <property type="entry name" value="ABC TRANSPORTER ATP-BINDING PROTEIN NATA"/>
    <property type="match status" value="1"/>
</dbReference>
<dbReference type="AlphaFoldDB" id="A0A1Y2T4H2"/>
<dbReference type="InterPro" id="IPR050763">
    <property type="entry name" value="ABC_transporter_ATP-binding"/>
</dbReference>
<keyword evidence="2" id="KW-0813">Transport</keyword>
<organism evidence="6 7">
    <name type="scientific">Symbiobacterium thermophilum</name>
    <dbReference type="NCBI Taxonomy" id="2734"/>
    <lineage>
        <taxon>Bacteria</taxon>
        <taxon>Bacillati</taxon>
        <taxon>Bacillota</taxon>
        <taxon>Clostridia</taxon>
        <taxon>Eubacteriales</taxon>
        <taxon>Symbiobacteriaceae</taxon>
        <taxon>Symbiobacterium</taxon>
    </lineage>
</organism>
<dbReference type="EMBL" id="LWLV01001330">
    <property type="protein sequence ID" value="OTA40686.1"/>
    <property type="molecule type" value="Genomic_DNA"/>
</dbReference>
<dbReference type="GO" id="GO:0016887">
    <property type="term" value="F:ATP hydrolysis activity"/>
    <property type="evidence" value="ECO:0007669"/>
    <property type="project" value="InterPro"/>
</dbReference>
<keyword evidence="3" id="KW-0547">Nucleotide-binding</keyword>
<dbReference type="Pfam" id="PF13304">
    <property type="entry name" value="AAA_21"/>
    <property type="match status" value="1"/>
</dbReference>
<feature type="non-terminal residue" evidence="6">
    <location>
        <position position="1"/>
    </location>
</feature>
<evidence type="ECO:0000256" key="2">
    <source>
        <dbReference type="ARBA" id="ARBA00022448"/>
    </source>
</evidence>
<dbReference type="Gene3D" id="3.40.50.300">
    <property type="entry name" value="P-loop containing nucleotide triphosphate hydrolases"/>
    <property type="match status" value="1"/>
</dbReference>
<comment type="similarity">
    <text evidence="1">Belongs to the ABC transporter superfamily.</text>
</comment>
<feature type="domain" description="ATPase AAA-type core" evidence="5">
    <location>
        <begin position="54"/>
        <end position="130"/>
    </location>
</feature>
<dbReference type="GO" id="GO:0005524">
    <property type="term" value="F:ATP binding"/>
    <property type="evidence" value="ECO:0007669"/>
    <property type="project" value="UniProtKB-KW"/>
</dbReference>
<dbReference type="InterPro" id="IPR003959">
    <property type="entry name" value="ATPase_AAA_core"/>
</dbReference>
<evidence type="ECO:0000313" key="6">
    <source>
        <dbReference type="EMBL" id="OTA40686.1"/>
    </source>
</evidence>
<dbReference type="Proteomes" id="UP000194267">
    <property type="component" value="Unassembled WGS sequence"/>
</dbReference>